<sequence length="45" mass="5423">MYSEISFKFPVYIVKQTRTKIIARVCFVYSNNCFIFVFRKSYLTA</sequence>
<evidence type="ECO:0000313" key="3">
    <source>
        <dbReference type="Proteomes" id="UP000004849"/>
    </source>
</evidence>
<organism evidence="2 3">
    <name type="scientific">Phocaeicola dorei DSM 17855</name>
    <dbReference type="NCBI Taxonomy" id="483217"/>
    <lineage>
        <taxon>Bacteria</taxon>
        <taxon>Pseudomonadati</taxon>
        <taxon>Bacteroidota</taxon>
        <taxon>Bacteroidia</taxon>
        <taxon>Bacteroidales</taxon>
        <taxon>Bacteroidaceae</taxon>
        <taxon>Phocaeicola</taxon>
    </lineage>
</organism>
<protein>
    <submittedName>
        <fullName evidence="2">Uncharacterized protein</fullName>
    </submittedName>
</protein>
<evidence type="ECO:0000313" key="2">
    <source>
        <dbReference type="EMBL" id="EEB25136.1"/>
    </source>
</evidence>
<keyword evidence="1" id="KW-1133">Transmembrane helix</keyword>
<dbReference type="Proteomes" id="UP000004849">
    <property type="component" value="Unassembled WGS sequence"/>
</dbReference>
<reference evidence="2 3" key="2">
    <citation type="submission" date="2008-10" db="EMBL/GenBank/DDBJ databases">
        <authorList>
            <person name="Fulton L."/>
            <person name="Clifton S."/>
            <person name="Fulton B."/>
            <person name="Xu J."/>
            <person name="Minx P."/>
            <person name="Pepin K.H."/>
            <person name="Johnson M."/>
            <person name="Thiruvilangam P."/>
            <person name="Bhonagiri V."/>
            <person name="Nash W.E."/>
            <person name="Mardis E.R."/>
            <person name="Wilson R.K."/>
        </authorList>
    </citation>
    <scope>NUCLEOTIDE SEQUENCE [LARGE SCALE GENOMIC DNA]</scope>
    <source>
        <strain evidence="2 3">DSM 17855</strain>
    </source>
</reference>
<keyword evidence="1" id="KW-0472">Membrane</keyword>
<reference evidence="2 3" key="1">
    <citation type="submission" date="2008-10" db="EMBL/GenBank/DDBJ databases">
        <title>Draft genome sequence of Bacteroides dorei (DSM 17855).</title>
        <authorList>
            <person name="Sudarsanam P."/>
            <person name="Ley R."/>
            <person name="Guruge J."/>
            <person name="Turnbaugh P.J."/>
            <person name="Mahowald M."/>
            <person name="Liep D."/>
            <person name="Gordon J."/>
        </authorList>
    </citation>
    <scope>NUCLEOTIDE SEQUENCE [LARGE SCALE GENOMIC DNA]</scope>
    <source>
        <strain evidence="2 3">DSM 17855</strain>
    </source>
</reference>
<proteinExistence type="predicted"/>
<dbReference type="HOGENOM" id="CLU_3196024_0_0_10"/>
<gene>
    <name evidence="2" type="ORF">BACDOR_02383</name>
</gene>
<keyword evidence="1" id="KW-0812">Transmembrane</keyword>
<name>B6VYM0_9BACT</name>
<accession>B6VYM0</accession>
<evidence type="ECO:0000256" key="1">
    <source>
        <dbReference type="SAM" id="Phobius"/>
    </source>
</evidence>
<dbReference type="EMBL" id="ABWZ01000046">
    <property type="protein sequence ID" value="EEB25136.1"/>
    <property type="molecule type" value="Genomic_DNA"/>
</dbReference>
<dbReference type="AlphaFoldDB" id="B6VYM0"/>
<feature type="transmembrane region" description="Helical" evidence="1">
    <location>
        <begin position="21"/>
        <end position="38"/>
    </location>
</feature>